<dbReference type="Gene3D" id="1.10.150.240">
    <property type="entry name" value="Putative phosphatase, domain 2"/>
    <property type="match status" value="1"/>
</dbReference>
<dbReference type="RefSeq" id="WP_125585029.1">
    <property type="nucleotide sequence ID" value="NZ_JBHTMO010000038.1"/>
</dbReference>
<evidence type="ECO:0000313" key="2">
    <source>
        <dbReference type="Proteomes" id="UP001597249"/>
    </source>
</evidence>
<proteinExistence type="predicted"/>
<dbReference type="Proteomes" id="UP001597249">
    <property type="component" value="Unassembled WGS sequence"/>
</dbReference>
<reference evidence="2" key="1">
    <citation type="journal article" date="2019" name="Int. J. Syst. Evol. Microbiol.">
        <title>The Global Catalogue of Microorganisms (GCM) 10K type strain sequencing project: providing services to taxonomists for standard genome sequencing and annotation.</title>
        <authorList>
            <consortium name="The Broad Institute Genomics Platform"/>
            <consortium name="The Broad Institute Genome Sequencing Center for Infectious Disease"/>
            <person name="Wu L."/>
            <person name="Ma J."/>
        </authorList>
    </citation>
    <scope>NUCLEOTIDE SEQUENCE [LARGE SCALE GENOMIC DNA]</scope>
    <source>
        <strain evidence="2">CCM 8911</strain>
    </source>
</reference>
<organism evidence="1 2">
    <name type="scientific">Lacticaseibacillus jixianensis</name>
    <dbReference type="NCBI Taxonomy" id="2486012"/>
    <lineage>
        <taxon>Bacteria</taxon>
        <taxon>Bacillati</taxon>
        <taxon>Bacillota</taxon>
        <taxon>Bacilli</taxon>
        <taxon>Lactobacillales</taxon>
        <taxon>Lactobacillaceae</taxon>
        <taxon>Lacticaseibacillus</taxon>
    </lineage>
</organism>
<dbReference type="SUPFAM" id="SSF56784">
    <property type="entry name" value="HAD-like"/>
    <property type="match status" value="1"/>
</dbReference>
<dbReference type="Pfam" id="PF00702">
    <property type="entry name" value="Hydrolase"/>
    <property type="match status" value="1"/>
</dbReference>
<evidence type="ECO:0000313" key="1">
    <source>
        <dbReference type="EMBL" id="MFD1394009.1"/>
    </source>
</evidence>
<dbReference type="SFLD" id="SFLDS00003">
    <property type="entry name" value="Haloacid_Dehalogenase"/>
    <property type="match status" value="1"/>
</dbReference>
<dbReference type="InterPro" id="IPR036412">
    <property type="entry name" value="HAD-like_sf"/>
</dbReference>
<name>A0ABW4BAP8_9LACO</name>
<dbReference type="PANTHER" id="PTHR43434:SF25">
    <property type="entry name" value="PHOSPHOGLYCOLATE PHOSPHATASE"/>
    <property type="match status" value="1"/>
</dbReference>
<dbReference type="InterPro" id="IPR023198">
    <property type="entry name" value="PGP-like_dom2"/>
</dbReference>
<dbReference type="Gene3D" id="3.40.50.1000">
    <property type="entry name" value="HAD superfamily/HAD-like"/>
    <property type="match status" value="1"/>
</dbReference>
<dbReference type="SFLD" id="SFLDG01129">
    <property type="entry name" value="C1.5:_HAD__Beta-PGM__Phosphata"/>
    <property type="match status" value="1"/>
</dbReference>
<keyword evidence="2" id="KW-1185">Reference proteome</keyword>
<accession>A0ABW4BAP8</accession>
<protein>
    <submittedName>
        <fullName evidence="1">HAD family hydrolase</fullName>
    </submittedName>
</protein>
<dbReference type="GO" id="GO:0016787">
    <property type="term" value="F:hydrolase activity"/>
    <property type="evidence" value="ECO:0007669"/>
    <property type="project" value="UniProtKB-KW"/>
</dbReference>
<dbReference type="PANTHER" id="PTHR43434">
    <property type="entry name" value="PHOSPHOGLYCOLATE PHOSPHATASE"/>
    <property type="match status" value="1"/>
</dbReference>
<comment type="caution">
    <text evidence="1">The sequence shown here is derived from an EMBL/GenBank/DDBJ whole genome shotgun (WGS) entry which is preliminary data.</text>
</comment>
<sequence length="212" mass="22958">MLVNAIWDLDGTLFDTYPEMLRALVKTLHYFGQADVDQAALLKTVKRGSITETLTTLAPTLGAKPAEVLTHFHMLERSQVMIAQPYPEVPGVLRAIRDAGGINLLMTHRDKSAWALLRQAGLKDLFLDGVTSDLGLPRKPAPDAVAYLVKGHQLNPAVTAMIGDRKLDVIAGQNAGVKGVYFNVDGLNDAPMADLQVDHLVDLLPAFNAAQP</sequence>
<dbReference type="InterPro" id="IPR023214">
    <property type="entry name" value="HAD_sf"/>
</dbReference>
<keyword evidence="1" id="KW-0378">Hydrolase</keyword>
<gene>
    <name evidence="1" type="ORF">ACFQ3L_10570</name>
</gene>
<dbReference type="EMBL" id="JBHTMO010000038">
    <property type="protein sequence ID" value="MFD1394009.1"/>
    <property type="molecule type" value="Genomic_DNA"/>
</dbReference>
<dbReference type="InterPro" id="IPR050155">
    <property type="entry name" value="HAD-like_hydrolase_sf"/>
</dbReference>